<feature type="compositionally biased region" description="Polar residues" evidence="1">
    <location>
        <begin position="156"/>
        <end position="166"/>
    </location>
</feature>
<evidence type="ECO:0000313" key="5">
    <source>
        <dbReference type="Proteomes" id="UP000756132"/>
    </source>
</evidence>
<keyword evidence="5" id="KW-1185">Reference proteome</keyword>
<keyword evidence="2" id="KW-1133">Transmembrane helix</keyword>
<dbReference type="GeneID" id="71993277"/>
<name>A0A9Q8UVS3_PASFU</name>
<keyword evidence="2" id="KW-0812">Transmembrane</keyword>
<protein>
    <recommendedName>
        <fullName evidence="3">Transglycosylase SLT domain-containing protein</fullName>
    </recommendedName>
</protein>
<keyword evidence="2" id="KW-0472">Membrane</keyword>
<feature type="region of interest" description="Disordered" evidence="1">
    <location>
        <begin position="1"/>
        <end position="196"/>
    </location>
</feature>
<dbReference type="AlphaFoldDB" id="A0A9Q8UVS3"/>
<dbReference type="OrthoDB" id="1193027at2759"/>
<dbReference type="KEGG" id="ffu:CLAFUR5_13399"/>
<reference evidence="4" key="1">
    <citation type="submission" date="2021-12" db="EMBL/GenBank/DDBJ databases">
        <authorList>
            <person name="Zaccaron A."/>
            <person name="Stergiopoulos I."/>
        </authorList>
    </citation>
    <scope>NUCLEOTIDE SEQUENCE</scope>
    <source>
        <strain evidence="4">Race5_Kim</strain>
    </source>
</reference>
<dbReference type="Gene3D" id="1.10.530.10">
    <property type="match status" value="1"/>
</dbReference>
<proteinExistence type="predicted"/>
<evidence type="ECO:0000313" key="4">
    <source>
        <dbReference type="EMBL" id="UJO24281.1"/>
    </source>
</evidence>
<evidence type="ECO:0000256" key="1">
    <source>
        <dbReference type="SAM" id="MobiDB-lite"/>
    </source>
</evidence>
<evidence type="ECO:0000259" key="3">
    <source>
        <dbReference type="Pfam" id="PF01464"/>
    </source>
</evidence>
<accession>A0A9Q8UVS3</accession>
<feature type="transmembrane region" description="Helical" evidence="2">
    <location>
        <begin position="316"/>
        <end position="337"/>
    </location>
</feature>
<dbReference type="InterPro" id="IPR008258">
    <property type="entry name" value="Transglycosylase_SLT_dom_1"/>
</dbReference>
<dbReference type="SUPFAM" id="SSF53955">
    <property type="entry name" value="Lysozyme-like"/>
    <property type="match status" value="1"/>
</dbReference>
<dbReference type="Proteomes" id="UP000756132">
    <property type="component" value="Chromosome 12"/>
</dbReference>
<dbReference type="EMBL" id="CP090174">
    <property type="protein sequence ID" value="UJO24281.1"/>
    <property type="molecule type" value="Genomic_DNA"/>
</dbReference>
<sequence>MPWFDRNRPDESLTSSEDAYNTRLPRRPRPVAAASSDEDRRRSYYASPRKESRRREQRERDEVREPSRKPWRSASEERDRRERREARRLREEDRDERRRVRAAQDPDREALRQERRHHRRASRQASAVQQPDFGVSNVDQRQQRRASRRAERRAPGQQQLNGQQHPANINIDNDDEDANSNDFHSARPRELEMPGPINDARMAYHSVKLEDEPHRSFDRGERYHAPNRHRDDRQNQRQSSVLRSERLPRSQSWHTSDDEWTVDLESSSLNEEKNHRSRSSVFSELAYYKRHTIPERGGHDRDDRRGCCGFSRRCTVLSLIIISVVLLVIIIAVAAVVSKQGKFEYKPSTLQVNNTYAFSSGGATRNSVNDTKDGIGAGTDAYTYYQGNFTHFPESSKWVSFEDMWNNNVNSISQACGWLNYGEDDSAEEIQDIYNAIQDRANASLVDHRLILAFILQESHGCVRIPHTTSSGGTKNTGLMQAHDGHEYDPKHQEKSMLLMVQDGTQGTKKGNGIVQELNAYGNPYAAARAYNSGYIDKSGDLSVAAGATACYVSDLANRLTGWVKATSSCPGSGGH</sequence>
<dbReference type="Pfam" id="PF01464">
    <property type="entry name" value="SLT"/>
    <property type="match status" value="1"/>
</dbReference>
<reference evidence="4" key="2">
    <citation type="journal article" date="2022" name="Microb. Genom.">
        <title>A chromosome-scale genome assembly of the tomato pathogen Cladosporium fulvum reveals a compartmentalized genome architecture and the presence of a dispensable chromosome.</title>
        <authorList>
            <person name="Zaccaron A.Z."/>
            <person name="Chen L.H."/>
            <person name="Samaras A."/>
            <person name="Stergiopoulos I."/>
        </authorList>
    </citation>
    <scope>NUCLEOTIDE SEQUENCE</scope>
    <source>
        <strain evidence="4">Race5_Kim</strain>
    </source>
</reference>
<gene>
    <name evidence="4" type="ORF">CLAFUR5_13399</name>
</gene>
<evidence type="ECO:0000256" key="2">
    <source>
        <dbReference type="SAM" id="Phobius"/>
    </source>
</evidence>
<feature type="compositionally biased region" description="Basic and acidic residues" evidence="1">
    <location>
        <begin position="210"/>
        <end position="235"/>
    </location>
</feature>
<dbReference type="RefSeq" id="XP_047768647.1">
    <property type="nucleotide sequence ID" value="XM_047912547.1"/>
</dbReference>
<feature type="compositionally biased region" description="Basic and acidic residues" evidence="1">
    <location>
        <begin position="1"/>
        <end position="11"/>
    </location>
</feature>
<feature type="region of interest" description="Disordered" evidence="1">
    <location>
        <begin position="210"/>
        <end position="258"/>
    </location>
</feature>
<feature type="domain" description="Transglycosylase SLT" evidence="3">
    <location>
        <begin position="437"/>
        <end position="535"/>
    </location>
</feature>
<feature type="compositionally biased region" description="Basic and acidic residues" evidence="1">
    <location>
        <begin position="37"/>
        <end position="113"/>
    </location>
</feature>
<organism evidence="4 5">
    <name type="scientific">Passalora fulva</name>
    <name type="common">Tomato leaf mold</name>
    <name type="synonym">Cladosporium fulvum</name>
    <dbReference type="NCBI Taxonomy" id="5499"/>
    <lineage>
        <taxon>Eukaryota</taxon>
        <taxon>Fungi</taxon>
        <taxon>Dikarya</taxon>
        <taxon>Ascomycota</taxon>
        <taxon>Pezizomycotina</taxon>
        <taxon>Dothideomycetes</taxon>
        <taxon>Dothideomycetidae</taxon>
        <taxon>Mycosphaerellales</taxon>
        <taxon>Mycosphaerellaceae</taxon>
        <taxon>Fulvia</taxon>
    </lineage>
</organism>
<dbReference type="InterPro" id="IPR023346">
    <property type="entry name" value="Lysozyme-like_dom_sf"/>
</dbReference>